<sequence>VVAAAVAAYVAIAHPFAGPLPGGWETHHEKNVAATLAVPEEYQPTLPDRSRDKGHWITYTDWSGSIWITLTLDRKAEDAGHDIADSAAAEMYDDDAKFKQQGDYDLDMPSGKDTRTDPDGNATFHDRKAAGNTITYTTDDSNNPRPRAVRIFYYKTSKGDMYKLTVGYPGKGDFTERGKEVAKTAIANLDVDNL</sequence>
<proteinExistence type="predicted"/>
<gene>
    <name evidence="2" type="ORF">ABT317_06255</name>
</gene>
<name>A0ABV1VXH7_9ACTN</name>
<evidence type="ECO:0000256" key="1">
    <source>
        <dbReference type="SAM" id="MobiDB-lite"/>
    </source>
</evidence>
<feature type="compositionally biased region" description="Basic and acidic residues" evidence="1">
    <location>
        <begin position="110"/>
        <end position="126"/>
    </location>
</feature>
<comment type="caution">
    <text evidence="2">The sequence shown here is derived from an EMBL/GenBank/DDBJ whole genome shotgun (WGS) entry which is preliminary data.</text>
</comment>
<keyword evidence="3" id="KW-1185">Reference proteome</keyword>
<evidence type="ECO:0000313" key="3">
    <source>
        <dbReference type="Proteomes" id="UP001458415"/>
    </source>
</evidence>
<protein>
    <submittedName>
        <fullName evidence="2">Serine/threonine protein kinase</fullName>
    </submittedName>
</protein>
<accession>A0ABV1VXH7</accession>
<dbReference type="Proteomes" id="UP001458415">
    <property type="component" value="Unassembled WGS sequence"/>
</dbReference>
<keyword evidence="2" id="KW-0418">Kinase</keyword>
<feature type="non-terminal residue" evidence="2">
    <location>
        <position position="1"/>
    </location>
</feature>
<dbReference type="GO" id="GO:0004674">
    <property type="term" value="F:protein serine/threonine kinase activity"/>
    <property type="evidence" value="ECO:0007669"/>
    <property type="project" value="UniProtKB-KW"/>
</dbReference>
<keyword evidence="2" id="KW-0723">Serine/threonine-protein kinase</keyword>
<dbReference type="EMBL" id="JBEPCU010000057">
    <property type="protein sequence ID" value="MER6976639.1"/>
    <property type="molecule type" value="Genomic_DNA"/>
</dbReference>
<organism evidence="2 3">
    <name type="scientific">Streptomyces carpinensis</name>
    <dbReference type="NCBI Taxonomy" id="66369"/>
    <lineage>
        <taxon>Bacteria</taxon>
        <taxon>Bacillati</taxon>
        <taxon>Actinomycetota</taxon>
        <taxon>Actinomycetes</taxon>
        <taxon>Kitasatosporales</taxon>
        <taxon>Streptomycetaceae</taxon>
        <taxon>Streptomyces</taxon>
    </lineage>
</organism>
<evidence type="ECO:0000313" key="2">
    <source>
        <dbReference type="EMBL" id="MER6976639.1"/>
    </source>
</evidence>
<keyword evidence="2" id="KW-0808">Transferase</keyword>
<feature type="region of interest" description="Disordered" evidence="1">
    <location>
        <begin position="102"/>
        <end position="126"/>
    </location>
</feature>
<reference evidence="2 3" key="1">
    <citation type="submission" date="2024-06" db="EMBL/GenBank/DDBJ databases">
        <title>The Natural Products Discovery Center: Release of the First 8490 Sequenced Strains for Exploring Actinobacteria Biosynthetic Diversity.</title>
        <authorList>
            <person name="Kalkreuter E."/>
            <person name="Kautsar S.A."/>
            <person name="Yang D."/>
            <person name="Bader C.D."/>
            <person name="Teijaro C.N."/>
            <person name="Fluegel L."/>
            <person name="Davis C.M."/>
            <person name="Simpson J.R."/>
            <person name="Lauterbach L."/>
            <person name="Steele A.D."/>
            <person name="Gui C."/>
            <person name="Meng S."/>
            <person name="Li G."/>
            <person name="Viehrig K."/>
            <person name="Ye F."/>
            <person name="Su P."/>
            <person name="Kiefer A.F."/>
            <person name="Nichols A."/>
            <person name="Cepeda A.J."/>
            <person name="Yan W."/>
            <person name="Fan B."/>
            <person name="Jiang Y."/>
            <person name="Adhikari A."/>
            <person name="Zheng C.-J."/>
            <person name="Schuster L."/>
            <person name="Cowan T.M."/>
            <person name="Smanski M.J."/>
            <person name="Chevrette M.G."/>
            <person name="De Carvalho L.P.S."/>
            <person name="Shen B."/>
        </authorList>
    </citation>
    <scope>NUCLEOTIDE SEQUENCE [LARGE SCALE GENOMIC DNA]</scope>
    <source>
        <strain evidence="2 3">NPDC000634</strain>
    </source>
</reference>